<dbReference type="GO" id="GO:1990431">
    <property type="term" value="P:priRNA 3'-end processing"/>
    <property type="evidence" value="ECO:0007669"/>
    <property type="project" value="TreeGrafter"/>
</dbReference>
<evidence type="ECO:0000256" key="2">
    <source>
        <dbReference type="SAM" id="MobiDB-lite"/>
    </source>
</evidence>
<reference evidence="3" key="1">
    <citation type="journal article" date="2021" name="Sci. Adv.">
        <title>The American lobster genome reveals insights on longevity, neural, and immune adaptations.</title>
        <authorList>
            <person name="Polinski J.M."/>
            <person name="Zimin A.V."/>
            <person name="Clark K.F."/>
            <person name="Kohn A.B."/>
            <person name="Sadowski N."/>
            <person name="Timp W."/>
            <person name="Ptitsyn A."/>
            <person name="Khanna P."/>
            <person name="Romanova D.Y."/>
            <person name="Williams P."/>
            <person name="Greenwood S.J."/>
            <person name="Moroz L.L."/>
            <person name="Walt D.R."/>
            <person name="Bodnar A.G."/>
        </authorList>
    </citation>
    <scope>NUCLEOTIDE SEQUENCE</scope>
    <source>
        <strain evidence="3">GMGI-L3</strain>
    </source>
</reference>
<dbReference type="PANTHER" id="PTHR15092">
    <property type="entry name" value="POLY A -SPECIFIC RIBONUCLEASE/TARGET OF EGR1, MEMBER 1"/>
    <property type="match status" value="1"/>
</dbReference>
<dbReference type="GO" id="GO:0000175">
    <property type="term" value="F:3'-5'-RNA exonuclease activity"/>
    <property type="evidence" value="ECO:0007669"/>
    <property type="project" value="TreeGrafter"/>
</dbReference>
<gene>
    <name evidence="3" type="primary">parn-L</name>
    <name evidence="3" type="ORF">Hamer_G006262</name>
</gene>
<dbReference type="InterPro" id="IPR012337">
    <property type="entry name" value="RNaseH-like_sf"/>
</dbReference>
<accession>A0A8J5MPH8</accession>
<dbReference type="PANTHER" id="PTHR15092:SF44">
    <property type="entry name" value="POLY(A)-SPECIFIC RIBONUCLEASE PARN"/>
    <property type="match status" value="1"/>
</dbReference>
<dbReference type="AlphaFoldDB" id="A0A8J5MPH8"/>
<organism evidence="3 4">
    <name type="scientific">Homarus americanus</name>
    <name type="common">American lobster</name>
    <dbReference type="NCBI Taxonomy" id="6706"/>
    <lineage>
        <taxon>Eukaryota</taxon>
        <taxon>Metazoa</taxon>
        <taxon>Ecdysozoa</taxon>
        <taxon>Arthropoda</taxon>
        <taxon>Crustacea</taxon>
        <taxon>Multicrustacea</taxon>
        <taxon>Malacostraca</taxon>
        <taxon>Eumalacostraca</taxon>
        <taxon>Eucarida</taxon>
        <taxon>Decapoda</taxon>
        <taxon>Pleocyemata</taxon>
        <taxon>Astacidea</taxon>
        <taxon>Nephropoidea</taxon>
        <taxon>Nephropidae</taxon>
        <taxon>Homarus</taxon>
    </lineage>
</organism>
<dbReference type="Pfam" id="PF04857">
    <property type="entry name" value="CAF1"/>
    <property type="match status" value="1"/>
</dbReference>
<protein>
    <submittedName>
        <fullName evidence="3">Poly(A)-specific ribonuclease PARN-like</fullName>
    </submittedName>
</protein>
<evidence type="ECO:0000256" key="1">
    <source>
        <dbReference type="ARBA" id="ARBA00008372"/>
    </source>
</evidence>
<keyword evidence="4" id="KW-1185">Reference proteome</keyword>
<dbReference type="Gene3D" id="3.30.420.10">
    <property type="entry name" value="Ribonuclease H-like superfamily/Ribonuclease H"/>
    <property type="match status" value="2"/>
</dbReference>
<dbReference type="GO" id="GO:1990432">
    <property type="term" value="P:siRNA 3'-end processing"/>
    <property type="evidence" value="ECO:0007669"/>
    <property type="project" value="TreeGrafter"/>
</dbReference>
<dbReference type="InterPro" id="IPR006941">
    <property type="entry name" value="RNase_CAF1"/>
</dbReference>
<evidence type="ECO:0000313" key="3">
    <source>
        <dbReference type="EMBL" id="KAG7158885.1"/>
    </source>
</evidence>
<feature type="region of interest" description="Disordered" evidence="2">
    <location>
        <begin position="502"/>
        <end position="529"/>
    </location>
</feature>
<comment type="similarity">
    <text evidence="1">Belongs to the CAF1 family.</text>
</comment>
<dbReference type="SUPFAM" id="SSF53098">
    <property type="entry name" value="Ribonuclease H-like"/>
    <property type="match status" value="1"/>
</dbReference>
<dbReference type="InterPro" id="IPR051181">
    <property type="entry name" value="CAF1_poly(A)_ribonucleases"/>
</dbReference>
<evidence type="ECO:0000313" key="4">
    <source>
        <dbReference type="Proteomes" id="UP000747542"/>
    </source>
</evidence>
<dbReference type="GO" id="GO:0003723">
    <property type="term" value="F:RNA binding"/>
    <property type="evidence" value="ECO:0007669"/>
    <property type="project" value="TreeGrafter"/>
</dbReference>
<dbReference type="GO" id="GO:0000289">
    <property type="term" value="P:nuclear-transcribed mRNA poly(A) tail shortening"/>
    <property type="evidence" value="ECO:0007669"/>
    <property type="project" value="TreeGrafter"/>
</dbReference>
<comment type="caution">
    <text evidence="3">The sequence shown here is derived from an EMBL/GenBank/DDBJ whole genome shotgun (WGS) entry which is preliminary data.</text>
</comment>
<sequence>MEVTKDNFKEVLPSVLSAIENADFVAVDAEFTGLRHHGTSKYCELDTPEERYAKSRAAAQSFGMIQFGVTTFRYVKEKFAYSHATYCFYLLGKAGDILYYDNNSLKFLADNGFDFNKLFKSGLPYLSLAQEAEKRAEYKTQSLEPQMPSPIKVAEENARKFLKETEAKMDAFMVDESQDVLLLPGSNISSFFRKILYNNIAALYQNILVRCVTTDSERNIEIRKFESSASRIKFLEEEREQRLDEKMGFTHVIHKILETGTPIVGHNLILDLFHMIDKMVQPLPEQHEQFKNLVKCNIPTIYDTKLIAKDPPFCVDIPITSLGILYSDLCTKYSPPDFNVEDGYESYNIEDNSKAHDAGYDAFMTGVCFVTMVKKLDGIHWKNKSVIKSKHLAPYANRVNNMNSYDIPFLNLVGADEPMKLVWVNSTFLYVIPLDDIDNKACKQHLKTLHANCPPLVRIRLYGDTGSSKRKSVSDEVPPGVETCASRVQEFKRLKSIGSDQLSKMTLESPSAEEAPPIVSGDNGNVKEL</sequence>
<name>A0A8J5MPH8_HOMAM</name>
<dbReference type="EMBL" id="JAHLQT010034244">
    <property type="protein sequence ID" value="KAG7158885.1"/>
    <property type="molecule type" value="Genomic_DNA"/>
</dbReference>
<dbReference type="GO" id="GO:0005634">
    <property type="term" value="C:nucleus"/>
    <property type="evidence" value="ECO:0007669"/>
    <property type="project" value="TreeGrafter"/>
</dbReference>
<dbReference type="InterPro" id="IPR036397">
    <property type="entry name" value="RNaseH_sf"/>
</dbReference>
<dbReference type="Proteomes" id="UP000747542">
    <property type="component" value="Unassembled WGS sequence"/>
</dbReference>
<proteinExistence type="inferred from homology"/>